<keyword evidence="2" id="KW-1185">Reference proteome</keyword>
<dbReference type="AlphaFoldDB" id="A0A1S6U5H3"/>
<protein>
    <submittedName>
        <fullName evidence="1">Co/Ni ABC transporter CbiKLMQO, periplasmic substrate-binding protein CbiK</fullName>
    </submittedName>
</protein>
<organism evidence="1 2">
    <name type="scientific">Campylobacter pinnipediorum subsp. caledonicus</name>
    <dbReference type="NCBI Taxonomy" id="1874362"/>
    <lineage>
        <taxon>Bacteria</taxon>
        <taxon>Pseudomonadati</taxon>
        <taxon>Campylobacterota</taxon>
        <taxon>Epsilonproteobacteria</taxon>
        <taxon>Campylobacterales</taxon>
        <taxon>Campylobacteraceae</taxon>
        <taxon>Campylobacter</taxon>
    </lineage>
</organism>
<dbReference type="RefSeq" id="WP_078422699.1">
    <property type="nucleotide sequence ID" value="NZ_CP017018.1"/>
</dbReference>
<evidence type="ECO:0000313" key="1">
    <source>
        <dbReference type="EMBL" id="AQW86945.1"/>
    </source>
</evidence>
<name>A0A1S6U5H3_9BACT</name>
<proteinExistence type="predicted"/>
<sequence length="238" mass="26399">MLKKILSLAVVATLGFAVNANAHQIIASSVGKNKFEAKFWAHTQFDDYNSNQLLGAKAYDENLDRIKTGIKYNYNDDSKKPEILTEKAPAIMVTVFDAKYWVQTDAGYKNGNKTKIDDVVFDDIKSVKIGKTYFSWNEKFLDPIGLKLEVIALNDPLKVKVGDSLPVLVLKDGKPAKGVAFETANEDLDNLTNEFGIALIPIKEKGLNIIAARGEEPLFNDPDAHTLFIQSSISFEVK</sequence>
<dbReference type="GeneID" id="56565721"/>
<dbReference type="InterPro" id="IPR019613">
    <property type="entry name" value="DUF4198"/>
</dbReference>
<dbReference type="EMBL" id="CP017258">
    <property type="protein sequence ID" value="AQW86945.1"/>
    <property type="molecule type" value="Genomic_DNA"/>
</dbReference>
<gene>
    <name evidence="1" type="primary">cbiK</name>
    <name evidence="1" type="ORF">CPIN18021_0083</name>
</gene>
<dbReference type="KEGG" id="cpin:CPIN18020_0081"/>
<dbReference type="Proteomes" id="UP000190868">
    <property type="component" value="Chromosome"/>
</dbReference>
<dbReference type="Pfam" id="PF10670">
    <property type="entry name" value="DUF4198"/>
    <property type="match status" value="1"/>
</dbReference>
<evidence type="ECO:0000313" key="2">
    <source>
        <dbReference type="Proteomes" id="UP000190868"/>
    </source>
</evidence>
<reference evidence="2" key="1">
    <citation type="submission" date="2016-09" db="EMBL/GenBank/DDBJ databases">
        <title>Comparative genomics of the Campylobacter concisus group.</title>
        <authorList>
            <person name="Miller W.G."/>
            <person name="Yee E."/>
            <person name="Chapman M.H."/>
            <person name="Huynh S."/>
            <person name="Bono J.L."/>
            <person name="On S.L.W."/>
            <person name="StLeger J."/>
            <person name="Foster G."/>
            <person name="Parker C.T."/>
        </authorList>
    </citation>
    <scope>NUCLEOTIDE SEQUENCE [LARGE SCALE GENOMIC DNA]</scope>
    <source>
        <strain evidence="2">RM18021</strain>
    </source>
</reference>
<accession>A0A1S6U5H3</accession>